<dbReference type="Proteomes" id="UP001170959">
    <property type="component" value="Unassembled WGS sequence"/>
</dbReference>
<reference evidence="11" key="2">
    <citation type="journal article" date="2022" name="Sci. Total Environ.">
        <title>Prevalence, transmission, and molecular epidemiology of tet(X)-positive bacteria among humans, animals, and environmental niches in China: An epidemiological, and genomic-based study.</title>
        <authorList>
            <person name="Dong N."/>
            <person name="Zeng Y."/>
            <person name="Cai C."/>
            <person name="Sun C."/>
            <person name="Lu J."/>
            <person name="Liu C."/>
            <person name="Zhou H."/>
            <person name="Sun Q."/>
            <person name="Shu L."/>
            <person name="Wang H."/>
            <person name="Wang Y."/>
            <person name="Wang S."/>
            <person name="Wu C."/>
            <person name="Chan E.W."/>
            <person name="Chen G."/>
            <person name="Shen Z."/>
            <person name="Chen S."/>
            <person name="Zhang R."/>
        </authorList>
    </citation>
    <scope>NUCLEOTIDE SEQUENCE</scope>
    <source>
        <strain evidence="11">R655-4</strain>
    </source>
</reference>
<feature type="transmembrane region" description="Helical" evidence="9">
    <location>
        <begin position="338"/>
        <end position="362"/>
    </location>
</feature>
<evidence type="ECO:0000256" key="9">
    <source>
        <dbReference type="SAM" id="Phobius"/>
    </source>
</evidence>
<evidence type="ECO:0000313" key="12">
    <source>
        <dbReference type="Proteomes" id="UP001170959"/>
    </source>
</evidence>
<dbReference type="PROSITE" id="PS50850">
    <property type="entry name" value="MFS"/>
    <property type="match status" value="1"/>
</dbReference>
<feature type="transmembrane region" description="Helical" evidence="9">
    <location>
        <begin position="192"/>
        <end position="211"/>
    </location>
</feature>
<proteinExistence type="inferred from homology"/>
<sequence length="437" mass="48096">MNIQEIKTTELTVKDRVKAIVGGSIGNLVEWYDWYAYAAFAIYFSSSFFPTGDQTAQLLNTAGIFAVGFLMRPIGGWLFGTIADKIGRKRAMTLSVLLMSFGSLLIALTPSYETIGVLAPALLLIARLLQGLSVGGEYGVSATYLSEMATADKRGFYSSFQYVTLIGGQLIALGILLILQKLLLTEEQLLSWGWRIPFVIGAILSVIALYLRKNLHETEAFEKNNDSAEEKENNGSIKQLLKYPKSILTVVGLTMGGTLAFYTYTTYMQKFLVNTVNLTKEESTLISFLSLFIFAALQPAFGLLSDKIGRRPLLLGFGILGTLFTVPLLTGLSQATSMWVAFAYLMVALIIVSGYTSINAVVKAEMFPANIRALGVGLPYALTVSIFGGSAEYVALFMKTQGVETYYYWYITGCIAFSLIVYFFMKDTKENSMLNKD</sequence>
<dbReference type="InterPro" id="IPR036259">
    <property type="entry name" value="MFS_trans_sf"/>
</dbReference>
<dbReference type="Pfam" id="PF07690">
    <property type="entry name" value="MFS_1"/>
    <property type="match status" value="1"/>
</dbReference>
<feature type="domain" description="Major facilitator superfamily (MFS) profile" evidence="10">
    <location>
        <begin position="19"/>
        <end position="429"/>
    </location>
</feature>
<dbReference type="EMBL" id="JACAGJ010000007">
    <property type="protein sequence ID" value="MDM1073516.1"/>
    <property type="molecule type" value="Genomic_DNA"/>
</dbReference>
<evidence type="ECO:0000256" key="6">
    <source>
        <dbReference type="ARBA" id="ARBA00022847"/>
    </source>
</evidence>
<keyword evidence="5 9" id="KW-0812">Transmembrane</keyword>
<dbReference type="InterPro" id="IPR005829">
    <property type="entry name" value="Sugar_transporter_CS"/>
</dbReference>
<dbReference type="NCBIfam" id="NF007710">
    <property type="entry name" value="PRK10406.1"/>
    <property type="match status" value="1"/>
</dbReference>
<evidence type="ECO:0000256" key="3">
    <source>
        <dbReference type="ARBA" id="ARBA00022448"/>
    </source>
</evidence>
<comment type="caution">
    <text evidence="11">The sequence shown here is derived from an EMBL/GenBank/DDBJ whole genome shotgun (WGS) entry which is preliminary data.</text>
</comment>
<keyword evidence="8 9" id="KW-0472">Membrane</keyword>
<dbReference type="SUPFAM" id="SSF103473">
    <property type="entry name" value="MFS general substrate transporter"/>
    <property type="match status" value="1"/>
</dbReference>
<dbReference type="PROSITE" id="PS00217">
    <property type="entry name" value="SUGAR_TRANSPORT_2"/>
    <property type="match status" value="1"/>
</dbReference>
<dbReference type="InterPro" id="IPR020846">
    <property type="entry name" value="MFS_dom"/>
</dbReference>
<dbReference type="AlphaFoldDB" id="A0AAJ1QG88"/>
<evidence type="ECO:0000256" key="8">
    <source>
        <dbReference type="ARBA" id="ARBA00023136"/>
    </source>
</evidence>
<dbReference type="CDD" id="cd17367">
    <property type="entry name" value="MFS_KgtP"/>
    <property type="match status" value="1"/>
</dbReference>
<feature type="transmembrane region" description="Helical" evidence="9">
    <location>
        <begin position="374"/>
        <end position="395"/>
    </location>
</feature>
<organism evidence="11 12">
    <name type="scientific">Empedobacter brevis</name>
    <dbReference type="NCBI Taxonomy" id="247"/>
    <lineage>
        <taxon>Bacteria</taxon>
        <taxon>Pseudomonadati</taxon>
        <taxon>Bacteroidota</taxon>
        <taxon>Flavobacteriia</taxon>
        <taxon>Flavobacteriales</taxon>
        <taxon>Weeksellaceae</taxon>
        <taxon>Empedobacter</taxon>
    </lineage>
</organism>
<feature type="transmembrane region" description="Helical" evidence="9">
    <location>
        <begin position="313"/>
        <end position="332"/>
    </location>
</feature>
<feature type="transmembrane region" description="Helical" evidence="9">
    <location>
        <begin position="407"/>
        <end position="425"/>
    </location>
</feature>
<evidence type="ECO:0000256" key="5">
    <source>
        <dbReference type="ARBA" id="ARBA00022692"/>
    </source>
</evidence>
<dbReference type="PANTHER" id="PTHR43528">
    <property type="entry name" value="ALPHA-KETOGLUTARATE PERMEASE"/>
    <property type="match status" value="1"/>
</dbReference>
<feature type="transmembrane region" description="Helical" evidence="9">
    <location>
        <begin position="91"/>
        <end position="112"/>
    </location>
</feature>
<evidence type="ECO:0000256" key="1">
    <source>
        <dbReference type="ARBA" id="ARBA00004651"/>
    </source>
</evidence>
<feature type="transmembrane region" description="Helical" evidence="9">
    <location>
        <begin position="247"/>
        <end position="265"/>
    </location>
</feature>
<dbReference type="FunFam" id="1.20.1250.20:FF:000001">
    <property type="entry name" value="Dicarboxylate MFS transporter"/>
    <property type="match status" value="1"/>
</dbReference>
<evidence type="ECO:0000256" key="4">
    <source>
        <dbReference type="ARBA" id="ARBA00022475"/>
    </source>
</evidence>
<reference evidence="11" key="1">
    <citation type="submission" date="2020-06" db="EMBL/GenBank/DDBJ databases">
        <authorList>
            <person name="Dong N."/>
        </authorList>
    </citation>
    <scope>NUCLEOTIDE SEQUENCE</scope>
    <source>
        <strain evidence="11">R655-4</strain>
    </source>
</reference>
<accession>A0AAJ1QG88</accession>
<keyword evidence="3" id="KW-0813">Transport</keyword>
<evidence type="ECO:0000259" key="10">
    <source>
        <dbReference type="PROSITE" id="PS50850"/>
    </source>
</evidence>
<evidence type="ECO:0000256" key="7">
    <source>
        <dbReference type="ARBA" id="ARBA00022989"/>
    </source>
</evidence>
<keyword evidence="6" id="KW-0769">Symport</keyword>
<dbReference type="PANTHER" id="PTHR43528:SF5">
    <property type="entry name" value="PROLINE_BETAINE TRANSPORTER"/>
    <property type="match status" value="1"/>
</dbReference>
<gene>
    <name evidence="11" type="ORF">HX001_13580</name>
</gene>
<feature type="transmembrane region" description="Helical" evidence="9">
    <location>
        <begin position="58"/>
        <end position="79"/>
    </location>
</feature>
<dbReference type="GO" id="GO:0015293">
    <property type="term" value="F:symporter activity"/>
    <property type="evidence" value="ECO:0007669"/>
    <property type="project" value="UniProtKB-KW"/>
</dbReference>
<name>A0AAJ1QG88_9FLAO</name>
<feature type="transmembrane region" description="Helical" evidence="9">
    <location>
        <begin position="160"/>
        <end position="180"/>
    </location>
</feature>
<dbReference type="FunFam" id="1.20.1250.20:FF:000300">
    <property type="entry name" value="Dicarboxylate MFS transporter"/>
    <property type="match status" value="1"/>
</dbReference>
<dbReference type="Gene3D" id="1.20.1250.20">
    <property type="entry name" value="MFS general substrate transporter like domains"/>
    <property type="match status" value="1"/>
</dbReference>
<evidence type="ECO:0000313" key="11">
    <source>
        <dbReference type="EMBL" id="MDM1073516.1"/>
    </source>
</evidence>
<comment type="subcellular location">
    <subcellularLocation>
        <location evidence="1">Cell membrane</location>
        <topology evidence="1">Multi-pass membrane protein</topology>
    </subcellularLocation>
</comment>
<keyword evidence="4" id="KW-1003">Cell membrane</keyword>
<keyword evidence="7 9" id="KW-1133">Transmembrane helix</keyword>
<comment type="similarity">
    <text evidence="2">Belongs to the major facilitator superfamily. Metabolite:H+ Symporter (MHS) family (TC 2.A.1.6) family.</text>
</comment>
<feature type="transmembrane region" description="Helical" evidence="9">
    <location>
        <begin position="118"/>
        <end position="140"/>
    </location>
</feature>
<evidence type="ECO:0000256" key="2">
    <source>
        <dbReference type="ARBA" id="ARBA00008240"/>
    </source>
</evidence>
<dbReference type="GO" id="GO:0005886">
    <property type="term" value="C:plasma membrane"/>
    <property type="evidence" value="ECO:0007669"/>
    <property type="project" value="UniProtKB-SubCell"/>
</dbReference>
<dbReference type="InterPro" id="IPR051084">
    <property type="entry name" value="H+-coupled_symporters"/>
</dbReference>
<protein>
    <submittedName>
        <fullName evidence="11">MFS transporter</fullName>
    </submittedName>
</protein>
<dbReference type="InterPro" id="IPR011701">
    <property type="entry name" value="MFS"/>
</dbReference>
<feature type="transmembrane region" description="Helical" evidence="9">
    <location>
        <begin position="285"/>
        <end position="304"/>
    </location>
</feature>
<dbReference type="RefSeq" id="WP_185151891.1">
    <property type="nucleotide sequence ID" value="NZ_CP013210.1"/>
</dbReference>